<protein>
    <recommendedName>
        <fullName evidence="3">Putative Fis-like DNA-binding protein</fullName>
    </recommendedName>
</protein>
<organism evidence="5 6">
    <name type="scientific">Halothiobacillus diazotrophicus</name>
    <dbReference type="NCBI Taxonomy" id="1860122"/>
    <lineage>
        <taxon>Bacteria</taxon>
        <taxon>Pseudomonadati</taxon>
        <taxon>Pseudomonadota</taxon>
        <taxon>Gammaproteobacteria</taxon>
        <taxon>Chromatiales</taxon>
        <taxon>Halothiobacillaceae</taxon>
        <taxon>Halothiobacillus</taxon>
    </lineage>
</organism>
<dbReference type="EMBL" id="CP016027">
    <property type="protein sequence ID" value="ANJ68313.1"/>
    <property type="molecule type" value="Genomic_DNA"/>
</dbReference>
<dbReference type="Gene3D" id="1.10.10.60">
    <property type="entry name" value="Homeodomain-like"/>
    <property type="match status" value="1"/>
</dbReference>
<dbReference type="GO" id="GO:0043565">
    <property type="term" value="F:sequence-specific DNA binding"/>
    <property type="evidence" value="ECO:0007669"/>
    <property type="project" value="InterPro"/>
</dbReference>
<accession>A0A191ZKD9</accession>
<dbReference type="PANTHER" id="PTHR47918:SF1">
    <property type="entry name" value="DNA-BINDING PROTEIN FIS"/>
    <property type="match status" value="1"/>
</dbReference>
<dbReference type="Proteomes" id="UP000078596">
    <property type="component" value="Chromosome"/>
</dbReference>
<keyword evidence="2" id="KW-0238">DNA-binding</keyword>
<comment type="similarity">
    <text evidence="1">Belongs to the transcriptional regulatory Fis family.</text>
</comment>
<dbReference type="PANTHER" id="PTHR47918">
    <property type="entry name" value="DNA-BINDING PROTEIN FIS"/>
    <property type="match status" value="1"/>
</dbReference>
<dbReference type="InterPro" id="IPR005412">
    <property type="entry name" value="Fis_DNA-bd"/>
</dbReference>
<dbReference type="InterPro" id="IPR009057">
    <property type="entry name" value="Homeodomain-like_sf"/>
</dbReference>
<feature type="domain" description="DNA binding HTH" evidence="4">
    <location>
        <begin position="22"/>
        <end position="60"/>
    </location>
</feature>
<gene>
    <name evidence="5" type="ORF">A9404_05835</name>
</gene>
<dbReference type="PRINTS" id="PR01590">
    <property type="entry name" value="HTHFIS"/>
</dbReference>
<dbReference type="Pfam" id="PF02954">
    <property type="entry name" value="HTH_8"/>
    <property type="match status" value="1"/>
</dbReference>
<dbReference type="SUPFAM" id="SSF46689">
    <property type="entry name" value="Homeodomain-like"/>
    <property type="match status" value="1"/>
</dbReference>
<evidence type="ECO:0000259" key="4">
    <source>
        <dbReference type="Pfam" id="PF02954"/>
    </source>
</evidence>
<keyword evidence="6" id="KW-1185">Reference proteome</keyword>
<dbReference type="InterPro" id="IPR002197">
    <property type="entry name" value="HTH_Fis"/>
</dbReference>
<dbReference type="KEGG" id="haz:A9404_05835"/>
<dbReference type="PIRSF" id="PIRSF002097">
    <property type="entry name" value="DNA-binding_Fis"/>
    <property type="match status" value="1"/>
</dbReference>
<evidence type="ECO:0000256" key="3">
    <source>
        <dbReference type="ARBA" id="ARBA00029540"/>
    </source>
</evidence>
<evidence type="ECO:0000313" key="6">
    <source>
        <dbReference type="Proteomes" id="UP000078596"/>
    </source>
</evidence>
<dbReference type="STRING" id="1860122.A9404_05835"/>
<dbReference type="GO" id="GO:0006355">
    <property type="term" value="P:regulation of DNA-templated transcription"/>
    <property type="evidence" value="ECO:0007669"/>
    <property type="project" value="InterPro"/>
</dbReference>
<reference evidence="5 6" key="1">
    <citation type="submission" date="2016-06" db="EMBL/GenBank/DDBJ databases">
        <title>Insight into the functional genes involving in sulfur oxidation in Pearl River water.</title>
        <authorList>
            <person name="Luo J."/>
            <person name="Tan X."/>
            <person name="Lin W."/>
        </authorList>
    </citation>
    <scope>NUCLEOTIDE SEQUENCE [LARGE SCALE GENOMIC DNA]</scope>
    <source>
        <strain evidence="5 6">LS2</strain>
    </source>
</reference>
<dbReference type="AlphaFoldDB" id="A0A191ZKD9"/>
<evidence type="ECO:0000313" key="5">
    <source>
        <dbReference type="EMBL" id="ANJ68313.1"/>
    </source>
</evidence>
<dbReference type="InterPro" id="IPR050207">
    <property type="entry name" value="Trans_regulatory_Fis"/>
</dbReference>
<evidence type="ECO:0000256" key="2">
    <source>
        <dbReference type="ARBA" id="ARBA00023125"/>
    </source>
</evidence>
<name>A0A191ZKD9_9GAMM</name>
<sequence>MEALWETLEGDQPNNLYDLVISQIERPLLETAMLRCGQNQSKAAECLGINRSTLRKKLRQHRLIDTND</sequence>
<evidence type="ECO:0000256" key="1">
    <source>
        <dbReference type="ARBA" id="ARBA00008559"/>
    </source>
</evidence>
<proteinExistence type="inferred from homology"/>